<feature type="transmembrane region" description="Helical" evidence="2">
    <location>
        <begin position="65"/>
        <end position="89"/>
    </location>
</feature>
<proteinExistence type="predicted"/>
<feature type="transmembrane region" description="Helical" evidence="2">
    <location>
        <begin position="135"/>
        <end position="155"/>
    </location>
</feature>
<feature type="domain" description="Phage shock protein PspC N-terminal" evidence="3">
    <location>
        <begin position="40"/>
        <end position="93"/>
    </location>
</feature>
<dbReference type="Proteomes" id="UP001500908">
    <property type="component" value="Unassembled WGS sequence"/>
</dbReference>
<feature type="transmembrane region" description="Helical" evidence="2">
    <location>
        <begin position="270"/>
        <end position="290"/>
    </location>
</feature>
<evidence type="ECO:0000256" key="2">
    <source>
        <dbReference type="SAM" id="Phobius"/>
    </source>
</evidence>
<feature type="region of interest" description="Disordered" evidence="1">
    <location>
        <begin position="217"/>
        <end position="260"/>
    </location>
</feature>
<accession>A0ABP7GFN7</accession>
<protein>
    <recommendedName>
        <fullName evidence="3">Phage shock protein PspC N-terminal domain-containing protein</fullName>
    </recommendedName>
</protein>
<feature type="region of interest" description="Disordered" evidence="1">
    <location>
        <begin position="1"/>
        <end position="41"/>
    </location>
</feature>
<keyword evidence="2" id="KW-0472">Membrane</keyword>
<feature type="transmembrane region" description="Helical" evidence="2">
    <location>
        <begin position="330"/>
        <end position="353"/>
    </location>
</feature>
<feature type="compositionally biased region" description="Basic and acidic residues" evidence="1">
    <location>
        <begin position="12"/>
        <end position="41"/>
    </location>
</feature>
<keyword evidence="2" id="KW-0812">Transmembrane</keyword>
<evidence type="ECO:0000256" key="1">
    <source>
        <dbReference type="SAM" id="MobiDB-lite"/>
    </source>
</evidence>
<keyword evidence="5" id="KW-1185">Reference proteome</keyword>
<dbReference type="Pfam" id="PF04024">
    <property type="entry name" value="PspC"/>
    <property type="match status" value="1"/>
</dbReference>
<gene>
    <name evidence="4" type="ORF">GCM10022402_45090</name>
</gene>
<name>A0ABP7GFN7_9ACTN</name>
<feature type="compositionally biased region" description="Polar residues" evidence="1">
    <location>
        <begin position="1"/>
        <end position="10"/>
    </location>
</feature>
<reference evidence="5" key="1">
    <citation type="journal article" date="2019" name="Int. J. Syst. Evol. Microbiol.">
        <title>The Global Catalogue of Microorganisms (GCM) 10K type strain sequencing project: providing services to taxonomists for standard genome sequencing and annotation.</title>
        <authorList>
            <consortium name="The Broad Institute Genomics Platform"/>
            <consortium name="The Broad Institute Genome Sequencing Center for Infectious Disease"/>
            <person name="Wu L."/>
            <person name="Ma J."/>
        </authorList>
    </citation>
    <scope>NUCLEOTIDE SEQUENCE [LARGE SCALE GENOMIC DNA]</scope>
    <source>
        <strain evidence="5">JCM 17137</strain>
    </source>
</reference>
<feature type="region of interest" description="Disordered" evidence="1">
    <location>
        <begin position="169"/>
        <end position="194"/>
    </location>
</feature>
<dbReference type="InterPro" id="IPR007168">
    <property type="entry name" value="Phageshock_PspC_N"/>
</dbReference>
<organism evidence="4 5">
    <name type="scientific">Salinactinospora qingdaonensis</name>
    <dbReference type="NCBI Taxonomy" id="702744"/>
    <lineage>
        <taxon>Bacteria</taxon>
        <taxon>Bacillati</taxon>
        <taxon>Actinomycetota</taxon>
        <taxon>Actinomycetes</taxon>
        <taxon>Streptosporangiales</taxon>
        <taxon>Nocardiopsidaceae</taxon>
        <taxon>Salinactinospora</taxon>
    </lineage>
</organism>
<evidence type="ECO:0000313" key="5">
    <source>
        <dbReference type="Proteomes" id="UP001500908"/>
    </source>
</evidence>
<dbReference type="EMBL" id="BAABDD010000036">
    <property type="protein sequence ID" value="GAA3762471.1"/>
    <property type="molecule type" value="Genomic_DNA"/>
</dbReference>
<evidence type="ECO:0000313" key="4">
    <source>
        <dbReference type="EMBL" id="GAA3762471.1"/>
    </source>
</evidence>
<sequence length="484" mass="50961">MEELSATMSMQREPENGDSGRDDRATVGAESEPHPYGDELHKNDTTGVLAGVCAGLGDYTRTDPILWRAAFVLTGLAAGTGVFLYIAMWTTMRDSAGGPAMAEQLLNRRLSAEVVLALLALMLGAATALSLVGGFSGGTLVLATPLILGVLTAHNRGVDLQRVMRDLPTQLKDKEPAPNTPPPEPAPTYYNPAQPWAVAPSGPIDLAVVAERKIDEEAWGEGPPEAAEGTEDEETWKRDGESSSQPAAPERGESPPQWGEGAQIQRRGMVLLLPLLGVSALGAVVLVLAGGVSPVALVGPTIGPMFLGGVIALVGAFLIVGAWCGNSRGLVGLGVVLTILAVVTASVNLPRWWPSDETWRPASAKEASQGYELRAGSATLWLTDLELTAGQRVTVEASVNYGALRVLVPETARVVVHGRTDLGEIWVGDLRRTGSEIEVRRTLEPVERRSDSAGDAGAESGVPPTLVVNLVSEACDMEVRRVSS</sequence>
<feature type="transmembrane region" description="Helical" evidence="2">
    <location>
        <begin position="302"/>
        <end position="323"/>
    </location>
</feature>
<feature type="transmembrane region" description="Helical" evidence="2">
    <location>
        <begin position="110"/>
        <end position="129"/>
    </location>
</feature>
<keyword evidence="2" id="KW-1133">Transmembrane helix</keyword>
<comment type="caution">
    <text evidence="4">The sequence shown here is derived from an EMBL/GenBank/DDBJ whole genome shotgun (WGS) entry which is preliminary data.</text>
</comment>
<evidence type="ECO:0000259" key="3">
    <source>
        <dbReference type="Pfam" id="PF04024"/>
    </source>
</evidence>